<comment type="caution">
    <text evidence="4">The sequence shown here is derived from an EMBL/GenBank/DDBJ whole genome shotgun (WGS) entry which is preliminary data.</text>
</comment>
<dbReference type="Proteomes" id="UP000438699">
    <property type="component" value="Unassembled WGS sequence"/>
</dbReference>
<dbReference type="SUPFAM" id="SSF54631">
    <property type="entry name" value="CBS-domain pair"/>
    <property type="match status" value="1"/>
</dbReference>
<dbReference type="Pfam" id="PF00571">
    <property type="entry name" value="CBS"/>
    <property type="match status" value="2"/>
</dbReference>
<feature type="domain" description="CBS" evidence="3">
    <location>
        <begin position="12"/>
        <end position="70"/>
    </location>
</feature>
<keyword evidence="1 2" id="KW-0129">CBS domain</keyword>
<dbReference type="PANTHER" id="PTHR43080">
    <property type="entry name" value="CBS DOMAIN-CONTAINING PROTEIN CBSX3, MITOCHONDRIAL"/>
    <property type="match status" value="1"/>
</dbReference>
<dbReference type="AlphaFoldDB" id="A0A6N6N4H4"/>
<evidence type="ECO:0000256" key="2">
    <source>
        <dbReference type="PROSITE-ProRule" id="PRU00703"/>
    </source>
</evidence>
<protein>
    <submittedName>
        <fullName evidence="4">CBS domain-containing protein</fullName>
    </submittedName>
</protein>
<dbReference type="InterPro" id="IPR046342">
    <property type="entry name" value="CBS_dom_sf"/>
</dbReference>
<dbReference type="EMBL" id="WAIE01000001">
    <property type="protein sequence ID" value="KAB1442853.1"/>
    <property type="molecule type" value="Genomic_DNA"/>
</dbReference>
<reference evidence="4 5" key="1">
    <citation type="journal article" date="2017" name="Int. J. Syst. Evol. Microbiol.">
        <title>Desulfovibrio senegalensis sp. nov., a mesophilic sulfate reducer isolated from marine sediment.</title>
        <authorList>
            <person name="Thioye A."/>
            <person name="Gam Z.B.A."/>
            <person name="Mbengue M."/>
            <person name="Cayol J.L."/>
            <person name="Joseph-Bartoli M."/>
            <person name="Toure-Kane C."/>
            <person name="Labat M."/>
        </authorList>
    </citation>
    <scope>NUCLEOTIDE SEQUENCE [LARGE SCALE GENOMIC DNA]</scope>
    <source>
        <strain evidence="4 5">DSM 101509</strain>
    </source>
</reference>
<dbReference type="PANTHER" id="PTHR43080:SF2">
    <property type="entry name" value="CBS DOMAIN-CONTAINING PROTEIN"/>
    <property type="match status" value="1"/>
</dbReference>
<organism evidence="4 5">
    <name type="scientific">Pseudodesulfovibrio senegalensis</name>
    <dbReference type="NCBI Taxonomy" id="1721087"/>
    <lineage>
        <taxon>Bacteria</taxon>
        <taxon>Pseudomonadati</taxon>
        <taxon>Thermodesulfobacteriota</taxon>
        <taxon>Desulfovibrionia</taxon>
        <taxon>Desulfovibrionales</taxon>
        <taxon>Desulfovibrionaceae</taxon>
    </lineage>
</organism>
<dbReference type="SMART" id="SM00116">
    <property type="entry name" value="CBS"/>
    <property type="match status" value="2"/>
</dbReference>
<dbReference type="OrthoDB" id="9771532at2"/>
<feature type="domain" description="CBS" evidence="3">
    <location>
        <begin position="79"/>
        <end position="131"/>
    </location>
</feature>
<evidence type="ECO:0000313" key="5">
    <source>
        <dbReference type="Proteomes" id="UP000438699"/>
    </source>
</evidence>
<dbReference type="InterPro" id="IPR000644">
    <property type="entry name" value="CBS_dom"/>
</dbReference>
<name>A0A6N6N4H4_9BACT</name>
<evidence type="ECO:0000313" key="4">
    <source>
        <dbReference type="EMBL" id="KAB1442853.1"/>
    </source>
</evidence>
<dbReference type="PROSITE" id="PS51371">
    <property type="entry name" value="CBS"/>
    <property type="match status" value="2"/>
</dbReference>
<dbReference type="InterPro" id="IPR051257">
    <property type="entry name" value="Diverse_CBS-Domain"/>
</dbReference>
<dbReference type="RefSeq" id="WP_151149043.1">
    <property type="nucleotide sequence ID" value="NZ_WAIE01000001.1"/>
</dbReference>
<accession>A0A6N6N4H4</accession>
<proteinExistence type="predicted"/>
<evidence type="ECO:0000256" key="1">
    <source>
        <dbReference type="ARBA" id="ARBA00023122"/>
    </source>
</evidence>
<gene>
    <name evidence="4" type="ORF">F8A88_00835</name>
</gene>
<keyword evidence="5" id="KW-1185">Reference proteome</keyword>
<evidence type="ECO:0000259" key="3">
    <source>
        <dbReference type="PROSITE" id="PS51371"/>
    </source>
</evidence>
<dbReference type="Gene3D" id="3.10.580.10">
    <property type="entry name" value="CBS-domain"/>
    <property type="match status" value="1"/>
</dbReference>
<sequence length="131" mass="14587">MSTPIVRVRDVMRKEVLSIDGMSSAKKAADMMRDARVSELLVARRHDDDVWGMVTITDLVKKVIVPGRDGATVDVYEIMTKPIITVPANMDIRYAVRLMNRTRIRSAPVEDMGEVVGMVTLSSLVLDNSLL</sequence>